<dbReference type="Proteomes" id="UP000603708">
    <property type="component" value="Unassembled WGS sequence"/>
</dbReference>
<dbReference type="EMBL" id="BNCD01000027">
    <property type="protein sequence ID" value="GHH87302.1"/>
    <property type="molecule type" value="Genomic_DNA"/>
</dbReference>
<evidence type="ECO:0000256" key="1">
    <source>
        <dbReference type="SAM" id="MobiDB-lite"/>
    </source>
</evidence>
<keyword evidence="2" id="KW-1133">Transmembrane helix</keyword>
<evidence type="ECO:0000313" key="3">
    <source>
        <dbReference type="EMBL" id="GHH87302.1"/>
    </source>
</evidence>
<comment type="caution">
    <text evidence="3">The sequence shown here is derived from an EMBL/GenBank/DDBJ whole genome shotgun (WGS) entry which is preliminary data.</text>
</comment>
<organism evidence="3 4">
    <name type="scientific">Streptomyces sulfonofaciens</name>
    <dbReference type="NCBI Taxonomy" id="68272"/>
    <lineage>
        <taxon>Bacteria</taxon>
        <taxon>Bacillati</taxon>
        <taxon>Actinomycetota</taxon>
        <taxon>Actinomycetes</taxon>
        <taxon>Kitasatosporales</taxon>
        <taxon>Streptomycetaceae</taxon>
        <taxon>Streptomyces</taxon>
    </lineage>
</organism>
<accession>A0A919GMF9</accession>
<keyword evidence="2" id="KW-0812">Transmembrane</keyword>
<dbReference type="AlphaFoldDB" id="A0A919GMF9"/>
<dbReference type="RefSeq" id="WP_189938043.1">
    <property type="nucleotide sequence ID" value="NZ_BNCD01000027.1"/>
</dbReference>
<name>A0A919GMF9_9ACTN</name>
<keyword evidence="2" id="KW-0472">Membrane</keyword>
<keyword evidence="4" id="KW-1185">Reference proteome</keyword>
<gene>
    <name evidence="3" type="ORF">GCM10018793_62590</name>
</gene>
<protein>
    <submittedName>
        <fullName evidence="3">Uncharacterized protein</fullName>
    </submittedName>
</protein>
<sequence length="109" mass="10498">MEFIPHTAWLAGAASAADQQGPGTLLRTVLAVLLVGVALTAWFLLRGYRGSRPSEDDGAARTPGGAGEKSAPGGAAGEQGAPADGSGTQGGAPAGGRGGNGSGDAGREQ</sequence>
<reference evidence="3" key="1">
    <citation type="journal article" date="2014" name="Int. J. Syst. Evol. Microbiol.">
        <title>Complete genome sequence of Corynebacterium casei LMG S-19264T (=DSM 44701T), isolated from a smear-ripened cheese.</title>
        <authorList>
            <consortium name="US DOE Joint Genome Institute (JGI-PGF)"/>
            <person name="Walter F."/>
            <person name="Albersmeier A."/>
            <person name="Kalinowski J."/>
            <person name="Ruckert C."/>
        </authorList>
    </citation>
    <scope>NUCLEOTIDE SEQUENCE</scope>
    <source>
        <strain evidence="3">JCM 5069</strain>
    </source>
</reference>
<feature type="transmembrane region" description="Helical" evidence="2">
    <location>
        <begin position="26"/>
        <end position="45"/>
    </location>
</feature>
<evidence type="ECO:0000256" key="2">
    <source>
        <dbReference type="SAM" id="Phobius"/>
    </source>
</evidence>
<proteinExistence type="predicted"/>
<reference evidence="3" key="2">
    <citation type="submission" date="2020-09" db="EMBL/GenBank/DDBJ databases">
        <authorList>
            <person name="Sun Q."/>
            <person name="Ohkuma M."/>
        </authorList>
    </citation>
    <scope>NUCLEOTIDE SEQUENCE</scope>
    <source>
        <strain evidence="3">JCM 5069</strain>
    </source>
</reference>
<feature type="region of interest" description="Disordered" evidence="1">
    <location>
        <begin position="49"/>
        <end position="109"/>
    </location>
</feature>
<evidence type="ECO:0000313" key="4">
    <source>
        <dbReference type="Proteomes" id="UP000603708"/>
    </source>
</evidence>
<feature type="compositionally biased region" description="Gly residues" evidence="1">
    <location>
        <begin position="87"/>
        <end position="109"/>
    </location>
</feature>